<reference evidence="2 3" key="1">
    <citation type="submission" date="2019-10" db="EMBL/GenBank/DDBJ databases">
        <authorList>
            <person name="Dong K."/>
        </authorList>
    </citation>
    <scope>NUCLEOTIDE SEQUENCE [LARGE SCALE GENOMIC DNA]</scope>
    <source>
        <strain evidence="2 3">DSM 28960</strain>
    </source>
</reference>
<evidence type="ECO:0000313" key="3">
    <source>
        <dbReference type="Proteomes" id="UP000439550"/>
    </source>
</evidence>
<sequence length="108" mass="12166">MSSFNFLLLTIFSCGLVTWGARVLPFILLKRFTLKKRVVDYLSFVPVVILSSLWFSNIFIQHLGKWPSIDVKNLLASLPTILAAVWIKNLLVIVCVGMLSLAVLNVIF</sequence>
<keyword evidence="1" id="KW-0812">Transmembrane</keyword>
<evidence type="ECO:0000313" key="2">
    <source>
        <dbReference type="EMBL" id="MQW39841.1"/>
    </source>
</evidence>
<comment type="caution">
    <text evidence="2">The sequence shown here is derived from an EMBL/GenBank/DDBJ whole genome shotgun (WGS) entry which is preliminary data.</text>
</comment>
<name>A0A7X1ZAN4_9LACT</name>
<keyword evidence="3" id="KW-1185">Reference proteome</keyword>
<dbReference type="OrthoDB" id="7870017at2"/>
<feature type="transmembrane region" description="Helical" evidence="1">
    <location>
        <begin position="80"/>
        <end position="107"/>
    </location>
</feature>
<accession>A0A7X1ZAN4</accession>
<dbReference type="RefSeq" id="WP_153496508.1">
    <property type="nucleotide sequence ID" value="NZ_CAXYUY010000011.1"/>
</dbReference>
<protein>
    <submittedName>
        <fullName evidence="2">AzlD domain-containing protein</fullName>
    </submittedName>
</protein>
<feature type="transmembrane region" description="Helical" evidence="1">
    <location>
        <begin position="41"/>
        <end position="60"/>
    </location>
</feature>
<dbReference type="InterPro" id="IPR008407">
    <property type="entry name" value="Brnchd-chn_aa_trnsp_AzlD"/>
</dbReference>
<evidence type="ECO:0000256" key="1">
    <source>
        <dbReference type="SAM" id="Phobius"/>
    </source>
</evidence>
<proteinExistence type="predicted"/>
<organism evidence="2 3">
    <name type="scientific">Lactococcus hircilactis</name>
    <dbReference type="NCBI Taxonomy" id="1494462"/>
    <lineage>
        <taxon>Bacteria</taxon>
        <taxon>Bacillati</taxon>
        <taxon>Bacillota</taxon>
        <taxon>Bacilli</taxon>
        <taxon>Lactobacillales</taxon>
        <taxon>Streptococcaceae</taxon>
        <taxon>Lactococcus</taxon>
    </lineage>
</organism>
<keyword evidence="1" id="KW-0472">Membrane</keyword>
<feature type="transmembrane region" description="Helical" evidence="1">
    <location>
        <begin position="6"/>
        <end position="29"/>
    </location>
</feature>
<dbReference type="AlphaFoldDB" id="A0A7X1ZAN4"/>
<dbReference type="Proteomes" id="UP000439550">
    <property type="component" value="Unassembled WGS sequence"/>
</dbReference>
<dbReference type="Pfam" id="PF05437">
    <property type="entry name" value="AzlD"/>
    <property type="match status" value="1"/>
</dbReference>
<dbReference type="EMBL" id="WITJ01000010">
    <property type="protein sequence ID" value="MQW39841.1"/>
    <property type="molecule type" value="Genomic_DNA"/>
</dbReference>
<keyword evidence="1" id="KW-1133">Transmembrane helix</keyword>
<gene>
    <name evidence="2" type="ORF">GHI93_07875</name>
</gene>